<comment type="caution">
    <text evidence="1">The sequence shown here is derived from an EMBL/GenBank/DDBJ whole genome shotgun (WGS) entry which is preliminary data.</text>
</comment>
<keyword evidence="2" id="KW-1185">Reference proteome</keyword>
<protein>
    <submittedName>
        <fullName evidence="1">Uncharacterized protein</fullName>
    </submittedName>
</protein>
<name>A0ABR1HKC8_9HYPO</name>
<proteinExistence type="predicted"/>
<evidence type="ECO:0000313" key="2">
    <source>
        <dbReference type="Proteomes" id="UP001498421"/>
    </source>
</evidence>
<dbReference type="Proteomes" id="UP001498421">
    <property type="component" value="Unassembled WGS sequence"/>
</dbReference>
<sequence length="115" mass="13231">MSAEARLIYDMTREAWLKAATQARAVKQSAKEAYDEEKENGLTDQTFDNWAAYPPLSASYQHFQQSEAAYQQAGQRYGSDEFKKWQEEYQSLRTKALYGDGEDKGSKFLIITPEK</sequence>
<evidence type="ECO:0000313" key="1">
    <source>
        <dbReference type="EMBL" id="KAK7421569.1"/>
    </source>
</evidence>
<dbReference type="EMBL" id="JAZAVK010000119">
    <property type="protein sequence ID" value="KAK7421569.1"/>
    <property type="molecule type" value="Genomic_DNA"/>
</dbReference>
<organism evidence="1 2">
    <name type="scientific">Neonectria magnoliae</name>
    <dbReference type="NCBI Taxonomy" id="2732573"/>
    <lineage>
        <taxon>Eukaryota</taxon>
        <taxon>Fungi</taxon>
        <taxon>Dikarya</taxon>
        <taxon>Ascomycota</taxon>
        <taxon>Pezizomycotina</taxon>
        <taxon>Sordariomycetes</taxon>
        <taxon>Hypocreomycetidae</taxon>
        <taxon>Hypocreales</taxon>
        <taxon>Nectriaceae</taxon>
        <taxon>Neonectria</taxon>
    </lineage>
</organism>
<reference evidence="1 2" key="1">
    <citation type="journal article" date="2025" name="Microbiol. Resour. Announc.">
        <title>Draft genome sequences for Neonectria magnoliae and Neonectria punicea, canker pathogens of Liriodendron tulipifera and Acer saccharum in West Virginia.</title>
        <authorList>
            <person name="Petronek H.M."/>
            <person name="Kasson M.T."/>
            <person name="Metheny A.M."/>
            <person name="Stauder C.M."/>
            <person name="Lovett B."/>
            <person name="Lynch S.C."/>
            <person name="Garnas J.R."/>
            <person name="Kasson L.R."/>
            <person name="Stajich J.E."/>
        </authorList>
    </citation>
    <scope>NUCLEOTIDE SEQUENCE [LARGE SCALE GENOMIC DNA]</scope>
    <source>
        <strain evidence="1 2">NRRL 64651</strain>
    </source>
</reference>
<gene>
    <name evidence="1" type="ORF">QQZ08_009914</name>
</gene>
<accession>A0ABR1HKC8</accession>